<evidence type="ECO:0000256" key="1">
    <source>
        <dbReference type="SAM" id="Phobius"/>
    </source>
</evidence>
<name>A0A1H4XEV7_RHOJO</name>
<protein>
    <recommendedName>
        <fullName evidence="4">DUF4190 domain-containing protein</fullName>
    </recommendedName>
</protein>
<organism evidence="2 3">
    <name type="scientific">Rhodococcus jostii</name>
    <dbReference type="NCBI Taxonomy" id="132919"/>
    <lineage>
        <taxon>Bacteria</taxon>
        <taxon>Bacillati</taxon>
        <taxon>Actinomycetota</taxon>
        <taxon>Actinomycetes</taxon>
        <taxon>Mycobacteriales</taxon>
        <taxon>Nocardiaceae</taxon>
        <taxon>Rhodococcus</taxon>
    </lineage>
</organism>
<dbReference type="AlphaFoldDB" id="A0A1H4XEV7"/>
<proteinExistence type="predicted"/>
<keyword evidence="1" id="KW-0472">Membrane</keyword>
<evidence type="ECO:0008006" key="4">
    <source>
        <dbReference type="Google" id="ProtNLM"/>
    </source>
</evidence>
<keyword evidence="1" id="KW-1133">Transmembrane helix</keyword>
<dbReference type="RefSeq" id="WP_240319765.1">
    <property type="nucleotide sequence ID" value="NZ_FNTL01000004.1"/>
</dbReference>
<evidence type="ECO:0000313" key="2">
    <source>
        <dbReference type="EMBL" id="SED03700.1"/>
    </source>
</evidence>
<dbReference type="EMBL" id="FNTL01000004">
    <property type="protein sequence ID" value="SED03700.1"/>
    <property type="molecule type" value="Genomic_DNA"/>
</dbReference>
<feature type="transmembrane region" description="Helical" evidence="1">
    <location>
        <begin position="79"/>
        <end position="102"/>
    </location>
</feature>
<feature type="transmembrane region" description="Helical" evidence="1">
    <location>
        <begin position="37"/>
        <end position="67"/>
    </location>
</feature>
<dbReference type="Proteomes" id="UP000183407">
    <property type="component" value="Unassembled WGS sequence"/>
</dbReference>
<keyword evidence="1" id="KW-0812">Transmembrane</keyword>
<sequence length="108" mass="10747">MTAVVPHGPRADNGVCSSVDGNEIGRQHGSRLPAVSIALGALSVASFWVVGLGFLWGVGAVICGAVATSRSAVAEHEAASLRALLGVVIGVAGITVSAIALFPMLAEL</sequence>
<accession>A0A1H4XEV7</accession>
<reference evidence="3" key="1">
    <citation type="submission" date="2016-10" db="EMBL/GenBank/DDBJ databases">
        <authorList>
            <person name="Varghese N."/>
        </authorList>
    </citation>
    <scope>NUCLEOTIDE SEQUENCE [LARGE SCALE GENOMIC DNA]</scope>
    <source>
        <strain evidence="3">DSM 44719</strain>
    </source>
</reference>
<evidence type="ECO:0000313" key="3">
    <source>
        <dbReference type="Proteomes" id="UP000183407"/>
    </source>
</evidence>
<gene>
    <name evidence="2" type="ORF">SAMN04490220_3300</name>
</gene>